<evidence type="ECO:0000313" key="1">
    <source>
        <dbReference type="EMBL" id="WPB04345.1"/>
    </source>
</evidence>
<organism evidence="1 2">
    <name type="scientific">Cercospora beticola</name>
    <name type="common">Sugarbeet leaf spot fungus</name>
    <dbReference type="NCBI Taxonomy" id="122368"/>
    <lineage>
        <taxon>Eukaryota</taxon>
        <taxon>Fungi</taxon>
        <taxon>Dikarya</taxon>
        <taxon>Ascomycota</taxon>
        <taxon>Pezizomycotina</taxon>
        <taxon>Dothideomycetes</taxon>
        <taxon>Dothideomycetidae</taxon>
        <taxon>Mycosphaerellales</taxon>
        <taxon>Mycosphaerellaceae</taxon>
        <taxon>Cercospora</taxon>
    </lineage>
</organism>
<proteinExistence type="predicted"/>
<dbReference type="GeneID" id="35435775"/>
<name>A0ABZ0NXX1_CERBT</name>
<dbReference type="Proteomes" id="UP001302367">
    <property type="component" value="Chromosome 5"/>
</dbReference>
<keyword evidence="2" id="KW-1185">Reference proteome</keyword>
<protein>
    <submittedName>
        <fullName evidence="1">Uncharacterized protein</fullName>
    </submittedName>
</protein>
<dbReference type="RefSeq" id="XP_023460644.2">
    <property type="nucleotide sequence ID" value="XM_023604781.2"/>
</dbReference>
<sequence>MAASKKIVDPSVPVEGCYIFDKLPGEMRNKIWELSFTNNDPVADLRNPSPPTKSLLLTCKKINSEARGPDAGSSTGHLHSKMNQSTRIWSPHGHKITDLTIILVGKENEKAFKCIKESIFLDASGGCEATIKLKSNVQAHWRGHTQCGIHGPRGLPSEVADAWLRKMHDKGETEASVYANDAPHSMARHVASMLRGVSVLEALSAFHRIEREAFQRAG</sequence>
<dbReference type="EMBL" id="CP134188">
    <property type="protein sequence ID" value="WPB04345.1"/>
    <property type="molecule type" value="Genomic_DNA"/>
</dbReference>
<reference evidence="1 2" key="1">
    <citation type="submission" date="2023-09" db="EMBL/GenBank/DDBJ databases">
        <title>Complete-Gapless Cercospora beticola genome.</title>
        <authorList>
            <person name="Wyatt N.A."/>
            <person name="Spanner R.E."/>
            <person name="Bolton M.D."/>
        </authorList>
    </citation>
    <scope>NUCLEOTIDE SEQUENCE [LARGE SCALE GENOMIC DNA]</scope>
    <source>
        <strain evidence="1">Cb09-40</strain>
    </source>
</reference>
<evidence type="ECO:0000313" key="2">
    <source>
        <dbReference type="Proteomes" id="UP001302367"/>
    </source>
</evidence>
<accession>A0ABZ0NXX1</accession>
<gene>
    <name evidence="1" type="ORF">RHO25_008991</name>
</gene>